<keyword evidence="3" id="KW-1185">Reference proteome</keyword>
<proteinExistence type="predicted"/>
<protein>
    <submittedName>
        <fullName evidence="2">Uncharacterized protein</fullName>
    </submittedName>
</protein>
<organism evidence="2 3">
    <name type="scientific">Faecalibacillus faecis</name>
    <dbReference type="NCBI Taxonomy" id="1982628"/>
    <lineage>
        <taxon>Bacteria</taxon>
        <taxon>Bacillati</taxon>
        <taxon>Bacillota</taxon>
        <taxon>Erysipelotrichia</taxon>
        <taxon>Erysipelotrichales</taxon>
        <taxon>Coprobacillaceae</taxon>
        <taxon>Faecalibacillus</taxon>
    </lineage>
</organism>
<sequence>MKKTKQKLMIVVIFLVVFIVIGFYSFNNKDPYKKYNHIQVSEVLKENQHEYWVYFYSLENKDSINSDNGIGSLTKATDSVYFVEMKDKEIKIKKQTIQPTNLLYIKNHKIVKTYQGLKQLKEKHEEILEMSW</sequence>
<dbReference type="GeneID" id="77470561"/>
<comment type="caution">
    <text evidence="2">The sequence shown here is derived from an EMBL/GenBank/DDBJ whole genome shotgun (WGS) entry which is preliminary data.</text>
</comment>
<reference evidence="3" key="1">
    <citation type="submission" date="2018-03" db="EMBL/GenBank/DDBJ databases">
        <title>Lachnoclostridium SNUG30370 gen.nov., sp.nov., isolated from human faeces.</title>
        <authorList>
            <person name="Seo B."/>
            <person name="Jeon K."/>
            <person name="Ko G."/>
        </authorList>
    </citation>
    <scope>NUCLEOTIDE SEQUENCE [LARGE SCALE GENOMIC DNA]</scope>
    <source>
        <strain evidence="3">SNUG30370</strain>
    </source>
</reference>
<dbReference type="EMBL" id="PYLP01000005">
    <property type="protein sequence ID" value="PST40732.1"/>
    <property type="molecule type" value="Genomic_DNA"/>
</dbReference>
<keyword evidence="1" id="KW-0812">Transmembrane</keyword>
<evidence type="ECO:0000313" key="2">
    <source>
        <dbReference type="EMBL" id="PST40732.1"/>
    </source>
</evidence>
<keyword evidence="1" id="KW-0472">Membrane</keyword>
<keyword evidence="1" id="KW-1133">Transmembrane helix</keyword>
<gene>
    <name evidence="2" type="ORF">C7U55_05570</name>
</gene>
<evidence type="ECO:0000313" key="3">
    <source>
        <dbReference type="Proteomes" id="UP000241201"/>
    </source>
</evidence>
<accession>A0A2T3FZQ1</accession>
<dbReference type="AlphaFoldDB" id="A0A2T3FZQ1"/>
<dbReference type="RefSeq" id="WP_106987724.1">
    <property type="nucleotide sequence ID" value="NZ_PYLP01000005.1"/>
</dbReference>
<name>A0A2T3FZQ1_9FIRM</name>
<feature type="transmembrane region" description="Helical" evidence="1">
    <location>
        <begin position="7"/>
        <end position="26"/>
    </location>
</feature>
<evidence type="ECO:0000256" key="1">
    <source>
        <dbReference type="SAM" id="Phobius"/>
    </source>
</evidence>
<dbReference type="Proteomes" id="UP000241201">
    <property type="component" value="Unassembled WGS sequence"/>
</dbReference>